<feature type="region of interest" description="Disordered" evidence="1">
    <location>
        <begin position="1"/>
        <end position="61"/>
    </location>
</feature>
<organism evidence="2 3">
    <name type="scientific">Actinomadura namibiensis</name>
    <dbReference type="NCBI Taxonomy" id="182080"/>
    <lineage>
        <taxon>Bacteria</taxon>
        <taxon>Bacillati</taxon>
        <taxon>Actinomycetota</taxon>
        <taxon>Actinomycetes</taxon>
        <taxon>Streptosporangiales</taxon>
        <taxon>Thermomonosporaceae</taxon>
        <taxon>Actinomadura</taxon>
    </lineage>
</organism>
<comment type="caution">
    <text evidence="2">The sequence shown here is derived from an EMBL/GenBank/DDBJ whole genome shotgun (WGS) entry which is preliminary data.</text>
</comment>
<name>A0A7W3LXM5_ACTNM</name>
<protein>
    <submittedName>
        <fullName evidence="2">Uncharacterized protein</fullName>
    </submittedName>
</protein>
<dbReference type="EMBL" id="JACJIA010000014">
    <property type="protein sequence ID" value="MBA8956206.1"/>
    <property type="molecule type" value="Genomic_DNA"/>
</dbReference>
<reference evidence="2 3" key="1">
    <citation type="submission" date="2020-08" db="EMBL/GenBank/DDBJ databases">
        <title>Genomic Encyclopedia of Type Strains, Phase IV (KMG-IV): sequencing the most valuable type-strain genomes for metagenomic binning, comparative biology and taxonomic classification.</title>
        <authorList>
            <person name="Goeker M."/>
        </authorList>
    </citation>
    <scope>NUCLEOTIDE SEQUENCE [LARGE SCALE GENOMIC DNA]</scope>
    <source>
        <strain evidence="2 3">DSM 44197</strain>
    </source>
</reference>
<feature type="compositionally biased region" description="Gly residues" evidence="1">
    <location>
        <begin position="32"/>
        <end position="54"/>
    </location>
</feature>
<evidence type="ECO:0000313" key="2">
    <source>
        <dbReference type="EMBL" id="MBA8956206.1"/>
    </source>
</evidence>
<sequence>MERRPQEPDDNDLGLVGGEAQPPVRDTVQPDGGAGGAGGGGDDANGTGASGPGSMGQDDER</sequence>
<dbReference type="RefSeq" id="WP_182848139.1">
    <property type="nucleotide sequence ID" value="NZ_BAAALP010000007.1"/>
</dbReference>
<dbReference type="Proteomes" id="UP000572680">
    <property type="component" value="Unassembled WGS sequence"/>
</dbReference>
<proteinExistence type="predicted"/>
<accession>A0A7W3LXM5</accession>
<dbReference type="AlphaFoldDB" id="A0A7W3LXM5"/>
<evidence type="ECO:0000313" key="3">
    <source>
        <dbReference type="Proteomes" id="UP000572680"/>
    </source>
</evidence>
<keyword evidence="3" id="KW-1185">Reference proteome</keyword>
<evidence type="ECO:0000256" key="1">
    <source>
        <dbReference type="SAM" id="MobiDB-lite"/>
    </source>
</evidence>
<gene>
    <name evidence="2" type="ORF">HNR61_007888</name>
</gene>